<sequence length="210" mass="21478">MAAAAVMTAAARSLCRFPGCLAGALLGDCVGVGVVDKARDTADLTSVPRQVQDLEPDPGSSGSARPEALCYTDDTAGRGRGAGAVSAGQGGLRRGGHGSQFNGKGSNCNGGAMRGAGISPAYNNVQDVQKFARLSAQLTHASSLGYKGAILQALAVHLALQDTIATMAGAIAGAYYGMEEVPESWQQSCEGYEETDVLAQSLHQVFQKSL</sequence>
<protein>
    <recommendedName>
        <fullName evidence="4">ADP-ribosylhydrolase ARH3</fullName>
        <ecNumber evidence="2">3.2.1.143</ecNumber>
    </recommendedName>
    <alternativeName>
        <fullName evidence="5">ADP-ribose glycohydrolase ARH3</fullName>
    </alternativeName>
    <alternativeName>
        <fullName evidence="6">ADP-ribosylhydrolase 3</fullName>
    </alternativeName>
    <alternativeName>
        <fullName evidence="9">O-acetyl-ADP-ribose deacetylase ARH3</fullName>
    </alternativeName>
    <alternativeName>
        <fullName evidence="10">Poly(ADP-ribose) glycohydrolase ARH3</fullName>
    </alternativeName>
    <alternativeName>
        <fullName evidence="8">[Protein ADP-ribosylarginine] hydrolase-like protein 2</fullName>
    </alternativeName>
    <alternativeName>
        <fullName evidence="7">[Protein ADP-ribosylserine] hydrolase</fullName>
    </alternativeName>
</protein>
<proteinExistence type="inferred from homology"/>
<dbReference type="AlphaFoldDB" id="A0A4U1ED51"/>
<comment type="caution">
    <text evidence="15">The sequence shown here is derived from an EMBL/GenBank/DDBJ whole genome shotgun (WGS) entry which is preliminary data.</text>
</comment>
<keyword evidence="12" id="KW-0479">Metal-binding</keyword>
<evidence type="ECO:0000256" key="11">
    <source>
        <dbReference type="ARBA" id="ARBA00049015"/>
    </source>
</evidence>
<feature type="binding site" evidence="12">
    <location>
        <position position="74"/>
    </location>
    <ligand>
        <name>Mg(2+)</name>
        <dbReference type="ChEBI" id="CHEBI:18420"/>
        <label>1</label>
    </ligand>
</feature>
<evidence type="ECO:0000256" key="14">
    <source>
        <dbReference type="SAM" id="SignalP"/>
    </source>
</evidence>
<comment type="catalytic activity">
    <reaction evidence="11">
        <text>alpha-NAD(+) + H2O = ADP-D-ribose + nicotinamide + H(+)</text>
        <dbReference type="Rhea" id="RHEA:68792"/>
        <dbReference type="ChEBI" id="CHEBI:15377"/>
        <dbReference type="ChEBI" id="CHEBI:15378"/>
        <dbReference type="ChEBI" id="CHEBI:17154"/>
        <dbReference type="ChEBI" id="CHEBI:57967"/>
        <dbReference type="ChEBI" id="CHEBI:77017"/>
    </reaction>
</comment>
<dbReference type="SUPFAM" id="SSF101478">
    <property type="entry name" value="ADP-ribosylglycohydrolase"/>
    <property type="match status" value="1"/>
</dbReference>
<keyword evidence="12" id="KW-0460">Magnesium</keyword>
<dbReference type="GO" id="GO:0005634">
    <property type="term" value="C:nucleus"/>
    <property type="evidence" value="ECO:0007669"/>
    <property type="project" value="TreeGrafter"/>
</dbReference>
<feature type="signal peptide" evidence="14">
    <location>
        <begin position="1"/>
        <end position="22"/>
    </location>
</feature>
<evidence type="ECO:0000256" key="7">
    <source>
        <dbReference type="ARBA" id="ARBA00042722"/>
    </source>
</evidence>
<accession>A0A4U1ED51</accession>
<dbReference type="GO" id="GO:0046872">
    <property type="term" value="F:metal ion binding"/>
    <property type="evidence" value="ECO:0007669"/>
    <property type="project" value="UniProtKB-KW"/>
</dbReference>
<reference evidence="16" key="1">
    <citation type="journal article" date="2019" name="IScience">
        <title>Narwhal Genome Reveals Long-Term Low Genetic Diversity despite Current Large Abundance Size.</title>
        <authorList>
            <person name="Westbury M.V."/>
            <person name="Petersen B."/>
            <person name="Garde E."/>
            <person name="Heide-Jorgensen M.P."/>
            <person name="Lorenzen E.D."/>
        </authorList>
    </citation>
    <scope>NUCLEOTIDE SEQUENCE [LARGE SCALE GENOMIC DNA]</scope>
</reference>
<feature type="compositionally biased region" description="Gly residues" evidence="13">
    <location>
        <begin position="82"/>
        <end position="93"/>
    </location>
</feature>
<feature type="chain" id="PRO_5020622460" description="ADP-ribosylhydrolase ARH3" evidence="14">
    <location>
        <begin position="23"/>
        <end position="210"/>
    </location>
</feature>
<evidence type="ECO:0000313" key="15">
    <source>
        <dbReference type="EMBL" id="TKC34029.1"/>
    </source>
</evidence>
<evidence type="ECO:0000256" key="5">
    <source>
        <dbReference type="ARBA" id="ARBA00042398"/>
    </source>
</evidence>
<evidence type="ECO:0000256" key="10">
    <source>
        <dbReference type="ARBA" id="ARBA00043193"/>
    </source>
</evidence>
<evidence type="ECO:0000256" key="2">
    <source>
        <dbReference type="ARBA" id="ARBA00012255"/>
    </source>
</evidence>
<evidence type="ECO:0000256" key="4">
    <source>
        <dbReference type="ARBA" id="ARBA00041057"/>
    </source>
</evidence>
<dbReference type="Proteomes" id="UP000308365">
    <property type="component" value="Unassembled WGS sequence"/>
</dbReference>
<dbReference type="InterPro" id="IPR036705">
    <property type="entry name" value="Ribosyl_crysJ1_sf"/>
</dbReference>
<dbReference type="EMBL" id="RWIC01002141">
    <property type="protein sequence ID" value="TKC34029.1"/>
    <property type="molecule type" value="Genomic_DNA"/>
</dbReference>
<comment type="similarity">
    <text evidence="1">Belongs to the ADP-ribosylglycohydrolase family.</text>
</comment>
<dbReference type="EC" id="3.2.1.143" evidence="2"/>
<name>A0A4U1ED51_MONMO</name>
<feature type="region of interest" description="Disordered" evidence="13">
    <location>
        <begin position="82"/>
        <end position="103"/>
    </location>
</feature>
<gene>
    <name evidence="15" type="ORF">EI555_000577</name>
</gene>
<evidence type="ECO:0000256" key="9">
    <source>
        <dbReference type="ARBA" id="ARBA00043187"/>
    </source>
</evidence>
<keyword evidence="3" id="KW-0378">Hydrolase</keyword>
<evidence type="ECO:0000256" key="1">
    <source>
        <dbReference type="ARBA" id="ARBA00010702"/>
    </source>
</evidence>
<evidence type="ECO:0000256" key="12">
    <source>
        <dbReference type="PIRSR" id="PIRSR605502-1"/>
    </source>
</evidence>
<evidence type="ECO:0000256" key="3">
    <source>
        <dbReference type="ARBA" id="ARBA00022801"/>
    </source>
</evidence>
<dbReference type="PANTHER" id="PTHR16222">
    <property type="entry name" value="ADP-RIBOSYLGLYCOHYDROLASE"/>
    <property type="match status" value="1"/>
</dbReference>
<evidence type="ECO:0000256" key="6">
    <source>
        <dbReference type="ARBA" id="ARBA00042471"/>
    </source>
</evidence>
<evidence type="ECO:0000313" key="16">
    <source>
        <dbReference type="Proteomes" id="UP000308365"/>
    </source>
</evidence>
<organism evidence="15 16">
    <name type="scientific">Monodon monoceros</name>
    <name type="common">Narwhal</name>
    <name type="synonym">Ceratodon monodon</name>
    <dbReference type="NCBI Taxonomy" id="40151"/>
    <lineage>
        <taxon>Eukaryota</taxon>
        <taxon>Metazoa</taxon>
        <taxon>Chordata</taxon>
        <taxon>Craniata</taxon>
        <taxon>Vertebrata</taxon>
        <taxon>Euteleostomi</taxon>
        <taxon>Mammalia</taxon>
        <taxon>Eutheria</taxon>
        <taxon>Laurasiatheria</taxon>
        <taxon>Artiodactyla</taxon>
        <taxon>Whippomorpha</taxon>
        <taxon>Cetacea</taxon>
        <taxon>Odontoceti</taxon>
        <taxon>Monodontidae</taxon>
        <taxon>Monodon</taxon>
    </lineage>
</organism>
<dbReference type="PANTHER" id="PTHR16222:SF24">
    <property type="entry name" value="ADP-RIBOSYLHYDROLASE ARH3"/>
    <property type="match status" value="1"/>
</dbReference>
<dbReference type="InterPro" id="IPR005502">
    <property type="entry name" value="Ribosyl_crysJ1"/>
</dbReference>
<feature type="region of interest" description="Disordered" evidence="13">
    <location>
        <begin position="46"/>
        <end position="66"/>
    </location>
</feature>
<dbReference type="InterPro" id="IPR050792">
    <property type="entry name" value="ADP-ribosylglycohydrolase"/>
</dbReference>
<feature type="binding site" evidence="12">
    <location>
        <position position="72"/>
    </location>
    <ligand>
        <name>Mg(2+)</name>
        <dbReference type="ChEBI" id="CHEBI:18420"/>
        <label>1</label>
    </ligand>
</feature>
<keyword evidence="14" id="KW-0732">Signal</keyword>
<evidence type="ECO:0000256" key="13">
    <source>
        <dbReference type="SAM" id="MobiDB-lite"/>
    </source>
</evidence>
<dbReference type="GO" id="GO:0004649">
    <property type="term" value="F:poly(ADP-ribose) glycohydrolase activity"/>
    <property type="evidence" value="ECO:0007669"/>
    <property type="project" value="UniProtKB-EC"/>
</dbReference>
<feature type="binding site" evidence="12">
    <location>
        <position position="73"/>
    </location>
    <ligand>
        <name>Mg(2+)</name>
        <dbReference type="ChEBI" id="CHEBI:18420"/>
        <label>1</label>
    </ligand>
</feature>
<comment type="cofactor">
    <cofactor evidence="12">
        <name>Mg(2+)</name>
        <dbReference type="ChEBI" id="CHEBI:18420"/>
    </cofactor>
    <text evidence="12">Binds 2 magnesium ions per subunit.</text>
</comment>
<dbReference type="GO" id="GO:0005739">
    <property type="term" value="C:mitochondrion"/>
    <property type="evidence" value="ECO:0007669"/>
    <property type="project" value="TreeGrafter"/>
</dbReference>
<dbReference type="GO" id="GO:0016799">
    <property type="term" value="F:hydrolase activity, hydrolyzing N-glycosyl compounds"/>
    <property type="evidence" value="ECO:0007669"/>
    <property type="project" value="UniProtKB-ARBA"/>
</dbReference>
<dbReference type="Gene3D" id="1.10.4080.10">
    <property type="entry name" value="ADP-ribosylation/Crystallin J1"/>
    <property type="match status" value="2"/>
</dbReference>
<evidence type="ECO:0000256" key="8">
    <source>
        <dbReference type="ARBA" id="ARBA00042850"/>
    </source>
</evidence>
<dbReference type="Pfam" id="PF03747">
    <property type="entry name" value="ADP_ribosyl_GH"/>
    <property type="match status" value="1"/>
</dbReference>